<dbReference type="OrthoDB" id="1372254at2"/>
<keyword evidence="1" id="KW-0732">Signal</keyword>
<dbReference type="EMBL" id="SJPE01000020">
    <property type="protein sequence ID" value="TBX65175.1"/>
    <property type="molecule type" value="Genomic_DNA"/>
</dbReference>
<comment type="caution">
    <text evidence="2">The sequence shown here is derived from an EMBL/GenBank/DDBJ whole genome shotgun (WGS) entry which is preliminary data.</text>
</comment>
<protein>
    <recommendedName>
        <fullName evidence="4">Lipocalin-like domain-containing protein</fullName>
    </recommendedName>
</protein>
<keyword evidence="3" id="KW-1185">Reference proteome</keyword>
<dbReference type="Proteomes" id="UP000293300">
    <property type="component" value="Unassembled WGS sequence"/>
</dbReference>
<evidence type="ECO:0000256" key="1">
    <source>
        <dbReference type="SAM" id="SignalP"/>
    </source>
</evidence>
<dbReference type="AlphaFoldDB" id="A0A4Q9YP71"/>
<name>A0A4Q9YP71_9FLAO</name>
<feature type="signal peptide" evidence="1">
    <location>
        <begin position="1"/>
        <end position="18"/>
    </location>
</feature>
<gene>
    <name evidence="2" type="ORF">EZL74_12345</name>
</gene>
<sequence length="189" mass="21420">MKNLVAIFFLLFSSLVLAQKPCEIDANVNDSLGTYKSTKQQLIFERSFAGKSNSIYFSLSNTNGVLTVEVQFLQKSNEFIKANCLDAGSKIHLQLNNGKIVTLLHTGNDTCGTLLRDDKNNNNRIMSGTFLFAKENFEDLKTSPVTFMRIKYSGETIDYPFKTKLISELNHSTTEPEKYFIDYLKCIEN</sequence>
<dbReference type="RefSeq" id="WP_131476962.1">
    <property type="nucleotide sequence ID" value="NZ_SJPE01000020.1"/>
</dbReference>
<accession>A0A4Q9YP71</accession>
<organism evidence="2 3">
    <name type="scientific">Flavobacterium silvisoli</name>
    <dbReference type="NCBI Taxonomy" id="2529433"/>
    <lineage>
        <taxon>Bacteria</taxon>
        <taxon>Pseudomonadati</taxon>
        <taxon>Bacteroidota</taxon>
        <taxon>Flavobacteriia</taxon>
        <taxon>Flavobacteriales</taxon>
        <taxon>Flavobacteriaceae</taxon>
        <taxon>Flavobacterium</taxon>
    </lineage>
</organism>
<feature type="chain" id="PRO_5020982913" description="Lipocalin-like domain-containing protein" evidence="1">
    <location>
        <begin position="19"/>
        <end position="189"/>
    </location>
</feature>
<reference evidence="2 3" key="1">
    <citation type="submission" date="2019-02" db="EMBL/GenBank/DDBJ databases">
        <title>Flavobacterium sp. RD-2-33 isolated from forest soil.</title>
        <authorList>
            <person name="Chaudhary D.K."/>
        </authorList>
    </citation>
    <scope>NUCLEOTIDE SEQUENCE [LARGE SCALE GENOMIC DNA]</scope>
    <source>
        <strain evidence="2 3">RD-2-33</strain>
    </source>
</reference>
<proteinExistence type="predicted"/>
<evidence type="ECO:0008006" key="4">
    <source>
        <dbReference type="Google" id="ProtNLM"/>
    </source>
</evidence>
<evidence type="ECO:0000313" key="2">
    <source>
        <dbReference type="EMBL" id="TBX65175.1"/>
    </source>
</evidence>
<evidence type="ECO:0000313" key="3">
    <source>
        <dbReference type="Proteomes" id="UP000293300"/>
    </source>
</evidence>